<dbReference type="Proteomes" id="UP000692954">
    <property type="component" value="Unassembled WGS sequence"/>
</dbReference>
<evidence type="ECO:0000313" key="1">
    <source>
        <dbReference type="EMBL" id="CAD8131214.1"/>
    </source>
</evidence>
<protein>
    <submittedName>
        <fullName evidence="1">Uncharacterized protein</fullName>
    </submittedName>
</protein>
<name>A0A8S1RXT1_9CILI</name>
<organism evidence="1 2">
    <name type="scientific">Paramecium sonneborni</name>
    <dbReference type="NCBI Taxonomy" id="65129"/>
    <lineage>
        <taxon>Eukaryota</taxon>
        <taxon>Sar</taxon>
        <taxon>Alveolata</taxon>
        <taxon>Ciliophora</taxon>
        <taxon>Intramacronucleata</taxon>
        <taxon>Oligohymenophorea</taxon>
        <taxon>Peniculida</taxon>
        <taxon>Parameciidae</taxon>
        <taxon>Paramecium</taxon>
    </lineage>
</organism>
<accession>A0A8S1RXT1</accession>
<dbReference type="EMBL" id="CAJJDN010000410">
    <property type="protein sequence ID" value="CAD8131214.1"/>
    <property type="molecule type" value="Genomic_DNA"/>
</dbReference>
<gene>
    <name evidence="1" type="ORF">PSON_ATCC_30995.1.T4100001</name>
</gene>
<comment type="caution">
    <text evidence="1">The sequence shown here is derived from an EMBL/GenBank/DDBJ whole genome shotgun (WGS) entry which is preliminary data.</text>
</comment>
<reference evidence="1" key="1">
    <citation type="submission" date="2021-01" db="EMBL/GenBank/DDBJ databases">
        <authorList>
            <consortium name="Genoscope - CEA"/>
            <person name="William W."/>
        </authorList>
    </citation>
    <scope>NUCLEOTIDE SEQUENCE</scope>
</reference>
<keyword evidence="2" id="KW-1185">Reference proteome</keyword>
<dbReference type="AlphaFoldDB" id="A0A8S1RXT1"/>
<proteinExistence type="predicted"/>
<sequence>MLFVEASSKVIGSYKQKAQICFQEIQQEIESSYNGINDVIDKKFAFSDLGGAKMSTSPINVQIKSLEIPSQLNFLK</sequence>
<evidence type="ECO:0000313" key="2">
    <source>
        <dbReference type="Proteomes" id="UP000692954"/>
    </source>
</evidence>